<dbReference type="PANTHER" id="PTHR43690">
    <property type="entry name" value="NARDILYSIN"/>
    <property type="match status" value="1"/>
</dbReference>
<reference evidence="12 13" key="1">
    <citation type="submission" date="2020-05" db="EMBL/GenBank/DDBJ databases">
        <title>Distinct polysaccharide utilization as determinants for interspecies competition between intestinal Prevotella spp.</title>
        <authorList>
            <person name="Galvez E.J.C."/>
            <person name="Iljazovic A."/>
            <person name="Strowig T."/>
        </authorList>
    </citation>
    <scope>NUCLEOTIDE SEQUENCE [LARGE SCALE GENOMIC DNA]</scope>
    <source>
        <strain evidence="12 13">PROD</strain>
    </source>
</reference>
<evidence type="ECO:0000256" key="1">
    <source>
        <dbReference type="ARBA" id="ARBA00001947"/>
    </source>
</evidence>
<keyword evidence="3" id="KW-0645">Protease</keyword>
<keyword evidence="6" id="KW-0862">Zinc</keyword>
<evidence type="ECO:0000256" key="2">
    <source>
        <dbReference type="ARBA" id="ARBA00007261"/>
    </source>
</evidence>
<dbReference type="PANTHER" id="PTHR43690:SF17">
    <property type="entry name" value="PROTEIN YHJJ"/>
    <property type="match status" value="1"/>
</dbReference>
<feature type="signal peptide" evidence="9">
    <location>
        <begin position="1"/>
        <end position="21"/>
    </location>
</feature>
<keyword evidence="9" id="KW-0732">Signal</keyword>
<dbReference type="InterPro" id="IPR007863">
    <property type="entry name" value="Peptidase_M16_C"/>
</dbReference>
<dbReference type="Proteomes" id="UP001193734">
    <property type="component" value="Unassembled WGS sequence"/>
</dbReference>
<dbReference type="EMBL" id="JABKKE010000006">
    <property type="protein sequence ID" value="NPE13666.1"/>
    <property type="molecule type" value="Genomic_DNA"/>
</dbReference>
<gene>
    <name evidence="12" type="ORF">HPS55_04880</name>
</gene>
<evidence type="ECO:0000313" key="12">
    <source>
        <dbReference type="EMBL" id="NPE13666.1"/>
    </source>
</evidence>
<organism evidence="12 13">
    <name type="scientific">Xylanibacter rodentium</name>
    <dbReference type="NCBI Taxonomy" id="2736289"/>
    <lineage>
        <taxon>Bacteria</taxon>
        <taxon>Pseudomonadati</taxon>
        <taxon>Bacteroidota</taxon>
        <taxon>Bacteroidia</taxon>
        <taxon>Bacteroidales</taxon>
        <taxon>Prevotellaceae</taxon>
        <taxon>Xylanibacter</taxon>
    </lineage>
</organism>
<protein>
    <submittedName>
        <fullName evidence="12">Insulinase family protein</fullName>
    </submittedName>
</protein>
<evidence type="ECO:0000256" key="9">
    <source>
        <dbReference type="SAM" id="SignalP"/>
    </source>
</evidence>
<feature type="domain" description="Peptidase M16 C-terminal" evidence="11">
    <location>
        <begin position="253"/>
        <end position="424"/>
    </location>
</feature>
<comment type="cofactor">
    <cofactor evidence="1">
        <name>Zn(2+)</name>
        <dbReference type="ChEBI" id="CHEBI:29105"/>
    </cofactor>
</comment>
<sequence length="967" mass="110902">MRLKTFITTCMFTAAALTAQAKDYKYQTVEGDLMNTRIYTLDNGLKVYLSVNKDAPRIQTYIAVRTGSRNDPAETTGLAHYLEHLMFKGTKSFGTTDYSKETPLLDAIEARYETYRKLTDPQERRTAYREIDSLSQLAAQYFIPNEYDKMMASIGAEGTNAYTSNDVTCYTEDIPANEVENWLKVESDRFQNMVIRGFHTELEAVYEEYNIGIAKDSYKMYDALFELAFPGHPYGTQTTIGTQEHLKNPSITNIKNYFNRYYVPNNTAICMAGDMNPDEVIVLIDKYFGTWKPNPALSRPEYPALKPLTAIKDSTVIGQEAERLMMAWRFKNAADAQADTLEVISKMLANGKAGLFEVNLEQKMLSGGIGAFCYGLTDYSGFVVSGQPKDNQTLEELRGLILGEMDKLKSGDFSDDLLPSVINNMKLEYYKNLKQNDYRADAFVSAFVNGEQWADVTGKYGRIEKMTKQQIVDFAGRHFGDNFVCVYKKMGNDTTLKKIDKPQITAIPTNRDLSSKFLMEITNTKTEPIQPRFIDFKTDMTVSKIKNLPLLYKHNNEDDLFTLAFCYDFGTEDVKGIDLVADYLYYIGTDKKTSAEIKQEFYKLACNYSLSVSQNTLWVYLNGLNENLPKALALFEDFLKNAKGDAESYEQYVNLLKKNRDDQKTNQNYNFAYLRQYGQYGPYNPYRNTLSEKELREGGAQMLPDMVKNLNSMEHTVMYYGPYTEKQLAALITKTHKTPKKLAPLPSGKKYAMQPTPSNEVYIAPYDAKNIYMVQFHNENRPWNVDEAPVKAVFNEYFGGSMNGIVFQELREARGLAYSASAYYREPWRKTEPESFYTYIISQNDKMGDCINVFNNIVDTIPQSQAAFDIARQSITKKLQSQRTLRENVLYAYYFAKQRGIDYDIDEKIYNALPSLTMNDIVKFEQLNMAHKPYRYIILGDEKQLDMKLLEKIGPVKRLTTEEIFGY</sequence>
<feature type="domain" description="Peptidase M16 N-terminal" evidence="10">
    <location>
        <begin position="53"/>
        <end position="98"/>
    </location>
</feature>
<evidence type="ECO:0000256" key="3">
    <source>
        <dbReference type="ARBA" id="ARBA00022670"/>
    </source>
</evidence>
<keyword evidence="7" id="KW-0482">Metalloprotease</keyword>
<accession>A0ABX2AVH3</accession>
<dbReference type="PROSITE" id="PS00143">
    <property type="entry name" value="INSULINASE"/>
    <property type="match status" value="1"/>
</dbReference>
<keyword evidence="5" id="KW-0378">Hydrolase</keyword>
<dbReference type="GeneID" id="82157092"/>
<keyword evidence="13" id="KW-1185">Reference proteome</keyword>
<evidence type="ECO:0000256" key="6">
    <source>
        <dbReference type="ARBA" id="ARBA00022833"/>
    </source>
</evidence>
<name>A0ABX2AVH3_9BACT</name>
<dbReference type="RefSeq" id="WP_172176967.1">
    <property type="nucleotide sequence ID" value="NZ_CASGIA010000002.1"/>
</dbReference>
<keyword evidence="4" id="KW-0479">Metal-binding</keyword>
<evidence type="ECO:0000256" key="8">
    <source>
        <dbReference type="RuleBase" id="RU004447"/>
    </source>
</evidence>
<dbReference type="InterPro" id="IPR011249">
    <property type="entry name" value="Metalloenz_LuxS/M16"/>
</dbReference>
<dbReference type="Pfam" id="PF05193">
    <property type="entry name" value="Peptidase_M16_C"/>
    <property type="match status" value="2"/>
</dbReference>
<dbReference type="InterPro" id="IPR011765">
    <property type="entry name" value="Pept_M16_N"/>
</dbReference>
<feature type="chain" id="PRO_5046292014" evidence="9">
    <location>
        <begin position="22"/>
        <end position="967"/>
    </location>
</feature>
<evidence type="ECO:0000256" key="5">
    <source>
        <dbReference type="ARBA" id="ARBA00022801"/>
    </source>
</evidence>
<comment type="caution">
    <text evidence="12">The sequence shown here is derived from an EMBL/GenBank/DDBJ whole genome shotgun (WGS) entry which is preliminary data.</text>
</comment>
<proteinExistence type="inferred from homology"/>
<feature type="domain" description="Peptidase M16 N-terminal" evidence="10">
    <location>
        <begin position="572"/>
        <end position="667"/>
    </location>
</feature>
<evidence type="ECO:0000256" key="4">
    <source>
        <dbReference type="ARBA" id="ARBA00022723"/>
    </source>
</evidence>
<evidence type="ECO:0000256" key="7">
    <source>
        <dbReference type="ARBA" id="ARBA00023049"/>
    </source>
</evidence>
<dbReference type="SUPFAM" id="SSF63411">
    <property type="entry name" value="LuxS/MPP-like metallohydrolase"/>
    <property type="match status" value="4"/>
</dbReference>
<dbReference type="Pfam" id="PF00675">
    <property type="entry name" value="Peptidase_M16"/>
    <property type="match status" value="2"/>
</dbReference>
<evidence type="ECO:0000259" key="10">
    <source>
        <dbReference type="Pfam" id="PF00675"/>
    </source>
</evidence>
<dbReference type="Gene3D" id="3.30.830.10">
    <property type="entry name" value="Metalloenzyme, LuxS/M16 peptidase-like"/>
    <property type="match status" value="4"/>
</dbReference>
<evidence type="ECO:0000259" key="11">
    <source>
        <dbReference type="Pfam" id="PF05193"/>
    </source>
</evidence>
<evidence type="ECO:0000313" key="13">
    <source>
        <dbReference type="Proteomes" id="UP001193734"/>
    </source>
</evidence>
<dbReference type="InterPro" id="IPR001431">
    <property type="entry name" value="Pept_M16_Zn_BS"/>
</dbReference>
<feature type="domain" description="Peptidase M16 C-terminal" evidence="11">
    <location>
        <begin position="716"/>
        <end position="873"/>
    </location>
</feature>
<dbReference type="InterPro" id="IPR050626">
    <property type="entry name" value="Peptidase_M16"/>
</dbReference>
<comment type="similarity">
    <text evidence="2 8">Belongs to the peptidase M16 family.</text>
</comment>